<accession>A0ACC1D4N6</accession>
<organism evidence="1 2">
    <name type="scientific">Dendrolimus kikuchii</name>
    <dbReference type="NCBI Taxonomy" id="765133"/>
    <lineage>
        <taxon>Eukaryota</taxon>
        <taxon>Metazoa</taxon>
        <taxon>Ecdysozoa</taxon>
        <taxon>Arthropoda</taxon>
        <taxon>Hexapoda</taxon>
        <taxon>Insecta</taxon>
        <taxon>Pterygota</taxon>
        <taxon>Neoptera</taxon>
        <taxon>Endopterygota</taxon>
        <taxon>Lepidoptera</taxon>
        <taxon>Glossata</taxon>
        <taxon>Ditrysia</taxon>
        <taxon>Bombycoidea</taxon>
        <taxon>Lasiocampidae</taxon>
        <taxon>Dendrolimus</taxon>
    </lineage>
</organism>
<gene>
    <name evidence="1" type="ORF">K1T71_005464</name>
</gene>
<name>A0ACC1D4N6_9NEOP</name>
<dbReference type="Proteomes" id="UP000824533">
    <property type="component" value="Linkage Group LG09"/>
</dbReference>
<comment type="caution">
    <text evidence="1">The sequence shown here is derived from an EMBL/GenBank/DDBJ whole genome shotgun (WGS) entry which is preliminary data.</text>
</comment>
<proteinExistence type="predicted"/>
<evidence type="ECO:0000313" key="1">
    <source>
        <dbReference type="EMBL" id="KAJ0178689.1"/>
    </source>
</evidence>
<evidence type="ECO:0000313" key="2">
    <source>
        <dbReference type="Proteomes" id="UP000824533"/>
    </source>
</evidence>
<dbReference type="EMBL" id="CM034395">
    <property type="protein sequence ID" value="KAJ0178689.1"/>
    <property type="molecule type" value="Genomic_DNA"/>
</dbReference>
<reference evidence="1 2" key="1">
    <citation type="journal article" date="2021" name="Front. Genet.">
        <title>Chromosome-Level Genome Assembly Reveals Significant Gene Expansion in the Toll and IMD Signaling Pathways of Dendrolimus kikuchii.</title>
        <authorList>
            <person name="Zhou J."/>
            <person name="Wu P."/>
            <person name="Xiong Z."/>
            <person name="Liu N."/>
            <person name="Zhao N."/>
            <person name="Ji M."/>
            <person name="Qiu Y."/>
            <person name="Yang B."/>
        </authorList>
    </citation>
    <scope>NUCLEOTIDE SEQUENCE [LARGE SCALE GENOMIC DNA]</scope>
    <source>
        <strain evidence="1">Ann1</strain>
    </source>
</reference>
<keyword evidence="2" id="KW-1185">Reference proteome</keyword>
<sequence length="227" mass="25318">MSYYGINEWDNPKSAFNPYTLNTGNVVAIAGEYFAIVGADTRLSADFSIFTREQKKLFQLSDQSVLGLTGFWGDALALNQVVKGRMQIYKYDNERTISTPSLAHMLTTILYYKRFFPYFVLPILAGLDESGRGCIFSYDVVGHCERTMFKASGTAGALIQPILDNQIGFNNMTCAVENSIDLDKATAILKDVFISAAERDVYTGDNIQILTITRSGIFEESFALRKD</sequence>
<protein>
    <submittedName>
        <fullName evidence="1">Uncharacterized protein</fullName>
    </submittedName>
</protein>